<sequence length="130" mass="13979">MAFGTPDWLGARWPIRTTQGYNQTRYVITAAGAVVSGGSAVLDITVAAGTRQIFSLVEAMSPVSVIQEVDISINDTIFWRRYYDVHGEISFPTGAALMLDAGAKLTITLINNDADTQTIRLNVAGTIEDA</sequence>
<comment type="caution">
    <text evidence="1">The sequence shown here is derived from an EMBL/GenBank/DDBJ whole genome shotgun (WGS) entry which is preliminary data.</text>
</comment>
<accession>A0A0F9IX37</accession>
<dbReference type="EMBL" id="LAZR01012884">
    <property type="protein sequence ID" value="KKM24634.1"/>
    <property type="molecule type" value="Genomic_DNA"/>
</dbReference>
<dbReference type="AlphaFoldDB" id="A0A0F9IX37"/>
<name>A0A0F9IX37_9ZZZZ</name>
<proteinExistence type="predicted"/>
<evidence type="ECO:0000313" key="1">
    <source>
        <dbReference type="EMBL" id="KKM24634.1"/>
    </source>
</evidence>
<protein>
    <submittedName>
        <fullName evidence="1">Uncharacterized protein</fullName>
    </submittedName>
</protein>
<gene>
    <name evidence="1" type="ORF">LCGC14_1603070</name>
</gene>
<reference evidence="1" key="1">
    <citation type="journal article" date="2015" name="Nature">
        <title>Complex archaea that bridge the gap between prokaryotes and eukaryotes.</title>
        <authorList>
            <person name="Spang A."/>
            <person name="Saw J.H."/>
            <person name="Jorgensen S.L."/>
            <person name="Zaremba-Niedzwiedzka K."/>
            <person name="Martijn J."/>
            <person name="Lind A.E."/>
            <person name="van Eijk R."/>
            <person name="Schleper C."/>
            <person name="Guy L."/>
            <person name="Ettema T.J."/>
        </authorList>
    </citation>
    <scope>NUCLEOTIDE SEQUENCE</scope>
</reference>
<organism evidence="1">
    <name type="scientific">marine sediment metagenome</name>
    <dbReference type="NCBI Taxonomy" id="412755"/>
    <lineage>
        <taxon>unclassified sequences</taxon>
        <taxon>metagenomes</taxon>
        <taxon>ecological metagenomes</taxon>
    </lineage>
</organism>